<proteinExistence type="predicted"/>
<gene>
    <name evidence="1" type="ORF">COCHEDRAFT_1115261</name>
</gene>
<evidence type="ECO:0000313" key="1">
    <source>
        <dbReference type="EMBL" id="EMD86574.1"/>
    </source>
</evidence>
<reference evidence="1 2" key="1">
    <citation type="journal article" date="2012" name="PLoS Pathog.">
        <title>Diverse lifestyles and strategies of plant pathogenesis encoded in the genomes of eighteen Dothideomycetes fungi.</title>
        <authorList>
            <person name="Ohm R.A."/>
            <person name="Feau N."/>
            <person name="Henrissat B."/>
            <person name="Schoch C.L."/>
            <person name="Horwitz B.A."/>
            <person name="Barry K.W."/>
            <person name="Condon B.J."/>
            <person name="Copeland A.C."/>
            <person name="Dhillon B."/>
            <person name="Glaser F."/>
            <person name="Hesse C.N."/>
            <person name="Kosti I."/>
            <person name="LaButti K."/>
            <person name="Lindquist E.A."/>
            <person name="Lucas S."/>
            <person name="Salamov A.A."/>
            <person name="Bradshaw R.E."/>
            <person name="Ciuffetti L."/>
            <person name="Hamelin R.C."/>
            <person name="Kema G.H.J."/>
            <person name="Lawrence C."/>
            <person name="Scott J.A."/>
            <person name="Spatafora J.W."/>
            <person name="Turgeon B.G."/>
            <person name="de Wit P.J.G.M."/>
            <person name="Zhong S."/>
            <person name="Goodwin S.B."/>
            <person name="Grigoriev I.V."/>
        </authorList>
    </citation>
    <scope>NUCLEOTIDE SEQUENCE [LARGE SCALE GENOMIC DNA]</scope>
    <source>
        <strain evidence="2">C5 / ATCC 48332 / race O</strain>
    </source>
</reference>
<name>M2TJA4_COCH5</name>
<evidence type="ECO:0000313" key="2">
    <source>
        <dbReference type="Proteomes" id="UP000016936"/>
    </source>
</evidence>
<protein>
    <submittedName>
        <fullName evidence="1">Uncharacterized protein</fullName>
    </submittedName>
</protein>
<organism evidence="1 2">
    <name type="scientific">Cochliobolus heterostrophus (strain C5 / ATCC 48332 / race O)</name>
    <name type="common">Southern corn leaf blight fungus</name>
    <name type="synonym">Bipolaris maydis</name>
    <dbReference type="NCBI Taxonomy" id="701091"/>
    <lineage>
        <taxon>Eukaryota</taxon>
        <taxon>Fungi</taxon>
        <taxon>Dikarya</taxon>
        <taxon>Ascomycota</taxon>
        <taxon>Pezizomycotina</taxon>
        <taxon>Dothideomycetes</taxon>
        <taxon>Pleosporomycetidae</taxon>
        <taxon>Pleosporales</taxon>
        <taxon>Pleosporineae</taxon>
        <taxon>Pleosporaceae</taxon>
        <taxon>Bipolaris</taxon>
    </lineage>
</organism>
<dbReference type="HOGENOM" id="CLU_153331_0_0_1"/>
<dbReference type="AlphaFoldDB" id="M2TJA4"/>
<reference evidence="2" key="2">
    <citation type="journal article" date="2013" name="PLoS Genet.">
        <title>Comparative genome structure, secondary metabolite, and effector coding capacity across Cochliobolus pathogens.</title>
        <authorList>
            <person name="Condon B.J."/>
            <person name="Leng Y."/>
            <person name="Wu D."/>
            <person name="Bushley K.E."/>
            <person name="Ohm R.A."/>
            <person name="Otillar R."/>
            <person name="Martin J."/>
            <person name="Schackwitz W."/>
            <person name="Grimwood J."/>
            <person name="MohdZainudin N."/>
            <person name="Xue C."/>
            <person name="Wang R."/>
            <person name="Manning V.A."/>
            <person name="Dhillon B."/>
            <person name="Tu Z.J."/>
            <person name="Steffenson B.J."/>
            <person name="Salamov A."/>
            <person name="Sun H."/>
            <person name="Lowry S."/>
            <person name="LaButti K."/>
            <person name="Han J."/>
            <person name="Copeland A."/>
            <person name="Lindquist E."/>
            <person name="Barry K."/>
            <person name="Schmutz J."/>
            <person name="Baker S.E."/>
            <person name="Ciuffetti L.M."/>
            <person name="Grigoriev I.V."/>
            <person name="Zhong S."/>
            <person name="Turgeon B.G."/>
        </authorList>
    </citation>
    <scope>NUCLEOTIDE SEQUENCE [LARGE SCALE GENOMIC DNA]</scope>
    <source>
        <strain evidence="2">C5 / ATCC 48332 / race O</strain>
    </source>
</reference>
<sequence>MSAAAEASHPFPPPRPCAHDKSFEEIPSKPFLIICEHVGRRNLLDHTLAKHPSFERSMHASKLAPAILTHTPSLTGTQSKAVLHMPLELWLCVADHLKHHDALFVMFTLETSSSNP</sequence>
<accession>M2TJA4</accession>
<dbReference type="EMBL" id="KB445584">
    <property type="protein sequence ID" value="EMD86574.1"/>
    <property type="molecule type" value="Genomic_DNA"/>
</dbReference>
<keyword evidence="2" id="KW-1185">Reference proteome</keyword>
<dbReference type="Proteomes" id="UP000016936">
    <property type="component" value="Unassembled WGS sequence"/>
</dbReference>